<comment type="caution">
    <text evidence="7">The sequence shown here is derived from an EMBL/GenBank/DDBJ whole genome shotgun (WGS) entry which is preliminary data.</text>
</comment>
<evidence type="ECO:0000256" key="2">
    <source>
        <dbReference type="ARBA" id="ARBA00010350"/>
    </source>
</evidence>
<keyword evidence="8" id="KW-1185">Reference proteome</keyword>
<feature type="transmembrane region" description="Helical" evidence="6">
    <location>
        <begin position="196"/>
        <end position="216"/>
    </location>
</feature>
<feature type="transmembrane region" description="Helical" evidence="6">
    <location>
        <begin position="80"/>
        <end position="100"/>
    </location>
</feature>
<feature type="transmembrane region" description="Helical" evidence="6">
    <location>
        <begin position="106"/>
        <end position="125"/>
    </location>
</feature>
<gene>
    <name evidence="7" type="ORF">HNR37_002258</name>
</gene>
<reference evidence="7 8" key="1">
    <citation type="submission" date="2020-08" db="EMBL/GenBank/DDBJ databases">
        <title>Genomic Encyclopedia of Type Strains, Phase IV (KMG-IV): sequencing the most valuable type-strain genomes for metagenomic binning, comparative biology and taxonomic classification.</title>
        <authorList>
            <person name="Goeker M."/>
        </authorList>
    </citation>
    <scope>NUCLEOTIDE SEQUENCE [LARGE SCALE GENOMIC DNA]</scope>
    <source>
        <strain evidence="7 8">DSM 22071</strain>
    </source>
</reference>
<dbReference type="InterPro" id="IPR006214">
    <property type="entry name" value="Bax_inhibitor_1-related"/>
</dbReference>
<proteinExistence type="inferred from homology"/>
<keyword evidence="4 6" id="KW-1133">Transmembrane helix</keyword>
<dbReference type="EMBL" id="JACHID010000023">
    <property type="protein sequence ID" value="MBB5022911.1"/>
    <property type="molecule type" value="Genomic_DNA"/>
</dbReference>
<comment type="subcellular location">
    <subcellularLocation>
        <location evidence="1">Membrane</location>
        <topology evidence="1">Multi-pass membrane protein</topology>
    </subcellularLocation>
</comment>
<feature type="transmembrane region" description="Helical" evidence="6">
    <location>
        <begin position="164"/>
        <end position="184"/>
    </location>
</feature>
<dbReference type="GO" id="GO:0016020">
    <property type="term" value="C:membrane"/>
    <property type="evidence" value="ECO:0007669"/>
    <property type="project" value="UniProtKB-SubCell"/>
</dbReference>
<sequence>MLFPKAQASTQTQGLPKVGESDTFLAATWSYLTRGLLIAALASMVPIISGVNPVLSIGSLVMVIVLAIALSFFTHNPYVYYAFTVAMGYGVGVNVSYYLHVIGPGVIFQALLLTAIITYGMSTWAMQTQKDLSRLGLPLFGLLIALILGSLGNIFFFQSSAMELGISFLGAGIFSLYIAYDMYLIKNRAYPTPVRAAFAVFLDIVLLFMHLLRLLAAMRD</sequence>
<name>A0A7W7Y6E4_9BACT</name>
<organism evidence="7 8">
    <name type="scientific">Desulfurispira natronophila</name>
    <dbReference type="NCBI Taxonomy" id="682562"/>
    <lineage>
        <taxon>Bacteria</taxon>
        <taxon>Pseudomonadati</taxon>
        <taxon>Chrysiogenota</taxon>
        <taxon>Chrysiogenia</taxon>
        <taxon>Chrysiogenales</taxon>
        <taxon>Chrysiogenaceae</taxon>
        <taxon>Desulfurispira</taxon>
    </lineage>
</organism>
<dbReference type="Proteomes" id="UP000528322">
    <property type="component" value="Unassembled WGS sequence"/>
</dbReference>
<protein>
    <submittedName>
        <fullName evidence="7">FtsH-binding integral membrane protein</fullName>
    </submittedName>
</protein>
<evidence type="ECO:0000313" key="8">
    <source>
        <dbReference type="Proteomes" id="UP000528322"/>
    </source>
</evidence>
<dbReference type="PANTHER" id="PTHR23291">
    <property type="entry name" value="BAX INHIBITOR-RELATED"/>
    <property type="match status" value="1"/>
</dbReference>
<keyword evidence="3 6" id="KW-0812">Transmembrane</keyword>
<evidence type="ECO:0000313" key="7">
    <source>
        <dbReference type="EMBL" id="MBB5022911.1"/>
    </source>
</evidence>
<feature type="transmembrane region" description="Helical" evidence="6">
    <location>
        <begin position="31"/>
        <end position="48"/>
    </location>
</feature>
<feature type="transmembrane region" description="Helical" evidence="6">
    <location>
        <begin position="137"/>
        <end position="158"/>
    </location>
</feature>
<feature type="transmembrane region" description="Helical" evidence="6">
    <location>
        <begin position="54"/>
        <end position="73"/>
    </location>
</feature>
<keyword evidence="5 6" id="KW-0472">Membrane</keyword>
<evidence type="ECO:0000256" key="3">
    <source>
        <dbReference type="ARBA" id="ARBA00022692"/>
    </source>
</evidence>
<dbReference type="PANTHER" id="PTHR23291:SF50">
    <property type="entry name" value="PROTEIN LIFEGUARD 4"/>
    <property type="match status" value="1"/>
</dbReference>
<evidence type="ECO:0000256" key="6">
    <source>
        <dbReference type="RuleBase" id="RU004379"/>
    </source>
</evidence>
<evidence type="ECO:0000256" key="4">
    <source>
        <dbReference type="ARBA" id="ARBA00022989"/>
    </source>
</evidence>
<dbReference type="Pfam" id="PF01027">
    <property type="entry name" value="Bax1-I"/>
    <property type="match status" value="1"/>
</dbReference>
<comment type="similarity">
    <text evidence="2 6">Belongs to the BI1 family.</text>
</comment>
<evidence type="ECO:0000256" key="5">
    <source>
        <dbReference type="ARBA" id="ARBA00023136"/>
    </source>
</evidence>
<dbReference type="RefSeq" id="WP_183734244.1">
    <property type="nucleotide sequence ID" value="NZ_JACHID010000023.1"/>
</dbReference>
<evidence type="ECO:0000256" key="1">
    <source>
        <dbReference type="ARBA" id="ARBA00004141"/>
    </source>
</evidence>
<dbReference type="AlphaFoldDB" id="A0A7W7Y6E4"/>
<accession>A0A7W7Y6E4</accession>